<evidence type="ECO:0000313" key="1">
    <source>
        <dbReference type="EMBL" id="QDP98242.1"/>
    </source>
</evidence>
<dbReference type="Pfam" id="PF19850">
    <property type="entry name" value="DUF6325"/>
    <property type="match status" value="1"/>
</dbReference>
<evidence type="ECO:0000313" key="2">
    <source>
        <dbReference type="Proteomes" id="UP000319263"/>
    </source>
</evidence>
<dbReference type="KEGG" id="mik:FOE78_22130"/>
<dbReference type="AlphaFoldDB" id="A0A516Q4E3"/>
<keyword evidence="2" id="KW-1185">Reference proteome</keyword>
<accession>A0A516Q4E3</accession>
<dbReference type="OrthoDB" id="1779644at2"/>
<reference evidence="1 2" key="1">
    <citation type="submission" date="2019-07" db="EMBL/GenBank/DDBJ databases">
        <title>Microlunatus dokdonensis sp. nov. isolated from the rhizospheric soil of the wild plant Elymus tsukushiensis.</title>
        <authorList>
            <person name="Ghim S.-Y."/>
            <person name="Hwang Y.-J."/>
            <person name="Son J.-S."/>
            <person name="Shin J.-H."/>
        </authorList>
    </citation>
    <scope>NUCLEOTIDE SEQUENCE [LARGE SCALE GENOMIC DNA]</scope>
    <source>
        <strain evidence="1 2">KUDC0627</strain>
    </source>
</reference>
<sequence length="150" mass="15544">MGENGNRGPVDVVVLNFPGNRFTGDIIPALRDLVVADVIRVIDLLLVYKDTDGSVGTVTLEGLGPDLQPSFLSITGRSAGGLLDSEDAEEVAPGLEPGNSAAILAVENRWLIPFIRAVRDAGGEVVDQARVPADVIEAQEAKQAVGSGGA</sequence>
<name>A0A516Q4E3_9ACTN</name>
<proteinExistence type="predicted"/>
<dbReference type="InterPro" id="IPR046288">
    <property type="entry name" value="DUF6325"/>
</dbReference>
<dbReference type="EMBL" id="CP041692">
    <property type="protein sequence ID" value="QDP98242.1"/>
    <property type="molecule type" value="Genomic_DNA"/>
</dbReference>
<protein>
    <submittedName>
        <fullName evidence="1">DUF1269 domain-containing protein</fullName>
    </submittedName>
</protein>
<gene>
    <name evidence="1" type="ORF">FOE78_22130</name>
</gene>
<organism evidence="1 2">
    <name type="scientific">Microlunatus elymi</name>
    <dbReference type="NCBI Taxonomy" id="2596828"/>
    <lineage>
        <taxon>Bacteria</taxon>
        <taxon>Bacillati</taxon>
        <taxon>Actinomycetota</taxon>
        <taxon>Actinomycetes</taxon>
        <taxon>Propionibacteriales</taxon>
        <taxon>Propionibacteriaceae</taxon>
        <taxon>Microlunatus</taxon>
    </lineage>
</organism>
<dbReference type="RefSeq" id="WP_143988183.1">
    <property type="nucleotide sequence ID" value="NZ_CP041692.1"/>
</dbReference>
<dbReference type="Proteomes" id="UP000319263">
    <property type="component" value="Chromosome"/>
</dbReference>